<dbReference type="SUPFAM" id="SSF52096">
    <property type="entry name" value="ClpP/crotonase"/>
    <property type="match status" value="1"/>
</dbReference>
<dbReference type="Pfam" id="PF00378">
    <property type="entry name" value="ECH_1"/>
    <property type="match status" value="1"/>
</dbReference>
<dbReference type="PANTHER" id="PTHR11941">
    <property type="entry name" value="ENOYL-COA HYDRATASE-RELATED"/>
    <property type="match status" value="1"/>
</dbReference>
<keyword evidence="2" id="KW-0456">Lyase</keyword>
<reference evidence="5" key="1">
    <citation type="submission" date="2021-11" db="EMBL/GenBank/DDBJ databases">
        <title>Development of a sustainable strategy for remediation of hydrocarbon-contaminated territories based on the waste exchange concept.</title>
        <authorList>
            <person name="Elkin A."/>
        </authorList>
    </citation>
    <scope>NUCLEOTIDE SEQUENCE</scope>
    <source>
        <strain evidence="5">IEGM 757</strain>
    </source>
</reference>
<evidence type="ECO:0000256" key="2">
    <source>
        <dbReference type="ARBA" id="ARBA00023239"/>
    </source>
</evidence>
<evidence type="ECO:0000256" key="3">
    <source>
        <dbReference type="ARBA" id="ARBA00023709"/>
    </source>
</evidence>
<comment type="catalytic activity">
    <reaction evidence="3">
        <text>a (3S)-3-hydroxyacyl-CoA = a (2E)-enoyl-CoA + H2O</text>
        <dbReference type="Rhea" id="RHEA:16105"/>
        <dbReference type="ChEBI" id="CHEBI:15377"/>
        <dbReference type="ChEBI" id="CHEBI:57318"/>
        <dbReference type="ChEBI" id="CHEBI:58856"/>
        <dbReference type="EC" id="4.2.1.17"/>
    </reaction>
</comment>
<dbReference type="PANTHER" id="PTHR11941:SF54">
    <property type="entry name" value="ENOYL-COA HYDRATASE, MITOCHONDRIAL"/>
    <property type="match status" value="1"/>
</dbReference>
<dbReference type="Gene3D" id="3.90.226.10">
    <property type="entry name" value="2-enoyl-CoA Hydratase, Chain A, domain 1"/>
    <property type="match status" value="1"/>
</dbReference>
<comment type="caution">
    <text evidence="5">The sequence shown here is derived from an EMBL/GenBank/DDBJ whole genome shotgun (WGS) entry which is preliminary data.</text>
</comment>
<protein>
    <submittedName>
        <fullName evidence="5">Enoyl-CoA hydratase-related protein</fullName>
    </submittedName>
</protein>
<dbReference type="EMBL" id="JAJNCO010000028">
    <property type="protein sequence ID" value="MCD2114762.1"/>
    <property type="molecule type" value="Genomic_DNA"/>
</dbReference>
<gene>
    <name evidence="5" type="ORF">LQ384_27040</name>
</gene>
<name>A0AAW4XPC8_RHORH</name>
<evidence type="ECO:0000256" key="4">
    <source>
        <dbReference type="ARBA" id="ARBA00023717"/>
    </source>
</evidence>
<dbReference type="InterPro" id="IPR029045">
    <property type="entry name" value="ClpP/crotonase-like_dom_sf"/>
</dbReference>
<dbReference type="InterPro" id="IPR001753">
    <property type="entry name" value="Enoyl-CoA_hydra/iso"/>
</dbReference>
<dbReference type="AlphaFoldDB" id="A0AAW4XPC8"/>
<evidence type="ECO:0000256" key="1">
    <source>
        <dbReference type="ARBA" id="ARBA00005254"/>
    </source>
</evidence>
<dbReference type="InterPro" id="IPR014748">
    <property type="entry name" value="Enoyl-CoA_hydra_C"/>
</dbReference>
<dbReference type="Proteomes" id="UP001198630">
    <property type="component" value="Unassembled WGS sequence"/>
</dbReference>
<dbReference type="GO" id="GO:0006635">
    <property type="term" value="P:fatty acid beta-oxidation"/>
    <property type="evidence" value="ECO:0007669"/>
    <property type="project" value="TreeGrafter"/>
</dbReference>
<sequence length="265" mass="29094">MFRTGWTSMETFEFIEFEESGATATVWLNRPPANAVSQDMYVELKQFFDNVDKYLPDARVVVVAGRGKHFCGGNDLEEFKTLSPENSPARMKQVREAFFSIRDSAKPTVAAVQGAAVGTGLCIAASCDLVVAAENARFSLPEVNVGVMGGAKHLSRLVPQGMVRLMHLSGDMVPAADIYKFGGIVEVVSNDELMTRAQALADSLARHSPAALRFAKLSMNTIEYMDLKSGYEYEQSLTGELSGYEDSKEAVNAFLERRTPHYTGR</sequence>
<dbReference type="RefSeq" id="WP_230792740.1">
    <property type="nucleotide sequence ID" value="NZ_JAJNCO010000028.1"/>
</dbReference>
<organism evidence="5 6">
    <name type="scientific">Rhodococcus rhodochrous</name>
    <dbReference type="NCBI Taxonomy" id="1829"/>
    <lineage>
        <taxon>Bacteria</taxon>
        <taxon>Bacillati</taxon>
        <taxon>Actinomycetota</taxon>
        <taxon>Actinomycetes</taxon>
        <taxon>Mycobacteriales</taxon>
        <taxon>Nocardiaceae</taxon>
        <taxon>Rhodococcus</taxon>
    </lineage>
</organism>
<dbReference type="CDD" id="cd06558">
    <property type="entry name" value="crotonase-like"/>
    <property type="match status" value="1"/>
</dbReference>
<accession>A0AAW4XPC8</accession>
<evidence type="ECO:0000313" key="5">
    <source>
        <dbReference type="EMBL" id="MCD2114762.1"/>
    </source>
</evidence>
<evidence type="ECO:0000313" key="6">
    <source>
        <dbReference type="Proteomes" id="UP001198630"/>
    </source>
</evidence>
<dbReference type="Gene3D" id="1.10.12.10">
    <property type="entry name" value="Lyase 2-enoyl-coa Hydratase, Chain A, domain 2"/>
    <property type="match status" value="1"/>
</dbReference>
<comment type="similarity">
    <text evidence="1">Belongs to the enoyl-CoA hydratase/isomerase family.</text>
</comment>
<comment type="catalytic activity">
    <reaction evidence="4">
        <text>a 4-saturated-(3S)-3-hydroxyacyl-CoA = a (3E)-enoyl-CoA + H2O</text>
        <dbReference type="Rhea" id="RHEA:20724"/>
        <dbReference type="ChEBI" id="CHEBI:15377"/>
        <dbReference type="ChEBI" id="CHEBI:58521"/>
        <dbReference type="ChEBI" id="CHEBI:137480"/>
        <dbReference type="EC" id="4.2.1.17"/>
    </reaction>
</comment>
<proteinExistence type="inferred from homology"/>
<dbReference type="GO" id="GO:0004300">
    <property type="term" value="F:enoyl-CoA hydratase activity"/>
    <property type="evidence" value="ECO:0007669"/>
    <property type="project" value="UniProtKB-EC"/>
</dbReference>